<evidence type="ECO:0000313" key="7">
    <source>
        <dbReference type="Proteomes" id="UP001556709"/>
    </source>
</evidence>
<name>A0ABV3TBT2_9GAMM</name>
<dbReference type="InterPro" id="IPR012349">
    <property type="entry name" value="Split_barrel_FMN-bd"/>
</dbReference>
<evidence type="ECO:0000256" key="2">
    <source>
        <dbReference type="ARBA" id="ARBA00022630"/>
    </source>
</evidence>
<sequence length="189" mass="21216">MAEALHEWARSLPDLHSQGWKRLVRGVNDRRAAGRHPTLATVDAQGMPQARTVVLRAADPQAGILRVYTDRHAPKVAEVGAHPHAALHIWDKDAHLQLRILAGVAVRTGEPVADLWQRIPEHARCNYGTLPGPARPIDEGLGYQRVPNFDDFAVLELTVESMELLHLGYQHRRARFHRSDDWAGQWLAP</sequence>
<keyword evidence="3" id="KW-0288">FMN</keyword>
<dbReference type="RefSeq" id="WP_367958675.1">
    <property type="nucleotide sequence ID" value="NZ_JBAKFK010000002.1"/>
</dbReference>
<organism evidence="6 7">
    <name type="scientific">Spiribacter pallidus</name>
    <dbReference type="NCBI Taxonomy" id="1987936"/>
    <lineage>
        <taxon>Bacteria</taxon>
        <taxon>Pseudomonadati</taxon>
        <taxon>Pseudomonadota</taxon>
        <taxon>Gammaproteobacteria</taxon>
        <taxon>Chromatiales</taxon>
        <taxon>Ectothiorhodospiraceae</taxon>
        <taxon>Spiribacter</taxon>
    </lineage>
</organism>
<protein>
    <submittedName>
        <fullName evidence="6">Pyridoxamine 5'-phosphate oxidase family protein</fullName>
    </submittedName>
</protein>
<evidence type="ECO:0000256" key="3">
    <source>
        <dbReference type="ARBA" id="ARBA00022643"/>
    </source>
</evidence>
<evidence type="ECO:0000256" key="1">
    <source>
        <dbReference type="ARBA" id="ARBA00001917"/>
    </source>
</evidence>
<dbReference type="InterPro" id="IPR024624">
    <property type="entry name" value="Pyridox_Oxase_Alr4036_FMN-bd"/>
</dbReference>
<keyword evidence="7" id="KW-1185">Reference proteome</keyword>
<proteinExistence type="predicted"/>
<dbReference type="Gene3D" id="2.30.110.10">
    <property type="entry name" value="Electron Transport, Fmn-binding Protein, Chain A"/>
    <property type="match status" value="1"/>
</dbReference>
<dbReference type="PANTHER" id="PTHR10851">
    <property type="entry name" value="PYRIDOXINE-5-PHOSPHATE OXIDASE"/>
    <property type="match status" value="1"/>
</dbReference>
<dbReference type="Proteomes" id="UP001556709">
    <property type="component" value="Unassembled WGS sequence"/>
</dbReference>
<reference evidence="6 7" key="1">
    <citation type="submission" date="2024-02" db="EMBL/GenBank/DDBJ databases">
        <title>New especies of Spiribacter isolated from saline water.</title>
        <authorList>
            <person name="Leon M.J."/>
            <person name="De La Haba R."/>
            <person name="Sanchez-Porro C."/>
            <person name="Ventosa A."/>
        </authorList>
    </citation>
    <scope>NUCLEOTIDE SEQUENCE [LARGE SCALE GENOMIC DNA]</scope>
    <source>
        <strain evidence="7">ag22IC6-390</strain>
    </source>
</reference>
<accession>A0ABV3TBT2</accession>
<feature type="domain" description="Pyridoxamine 5'-phosphate oxidase Alr4036 family FMN-binding" evidence="5">
    <location>
        <begin position="27"/>
        <end position="101"/>
    </location>
</feature>
<dbReference type="Pfam" id="PF12766">
    <property type="entry name" value="Pyridox_oxase_2"/>
    <property type="match status" value="1"/>
</dbReference>
<dbReference type="PANTHER" id="PTHR10851:SF3">
    <property type="entry name" value="PYRIDOXINE_PYRIDOXAMINE 5'-PHOSPHATE OXIDASE 2"/>
    <property type="match status" value="1"/>
</dbReference>
<keyword evidence="4" id="KW-0560">Oxidoreductase</keyword>
<dbReference type="SUPFAM" id="SSF50475">
    <property type="entry name" value="FMN-binding split barrel"/>
    <property type="match status" value="1"/>
</dbReference>
<gene>
    <name evidence="6" type="ORF">V6X73_05075</name>
</gene>
<comment type="caution">
    <text evidence="6">The sequence shown here is derived from an EMBL/GenBank/DDBJ whole genome shotgun (WGS) entry which is preliminary data.</text>
</comment>
<evidence type="ECO:0000259" key="5">
    <source>
        <dbReference type="Pfam" id="PF12766"/>
    </source>
</evidence>
<evidence type="ECO:0000256" key="4">
    <source>
        <dbReference type="ARBA" id="ARBA00023002"/>
    </source>
</evidence>
<dbReference type="EMBL" id="JBAKFM010000002">
    <property type="protein sequence ID" value="MEX0469094.1"/>
    <property type="molecule type" value="Genomic_DNA"/>
</dbReference>
<keyword evidence="2" id="KW-0285">Flavoprotein</keyword>
<dbReference type="InterPro" id="IPR000659">
    <property type="entry name" value="Pyridox_Oxase"/>
</dbReference>
<comment type="cofactor">
    <cofactor evidence="1">
        <name>FMN</name>
        <dbReference type="ChEBI" id="CHEBI:58210"/>
    </cofactor>
</comment>
<evidence type="ECO:0000313" key="6">
    <source>
        <dbReference type="EMBL" id="MEX0469094.1"/>
    </source>
</evidence>